<keyword evidence="4" id="KW-0456">Lyase</keyword>
<organism evidence="7 8">
    <name type="scientific">Abrus precatorius</name>
    <name type="common">Indian licorice</name>
    <name type="synonym">Glycine abrus</name>
    <dbReference type="NCBI Taxonomy" id="3816"/>
    <lineage>
        <taxon>Eukaryota</taxon>
        <taxon>Viridiplantae</taxon>
        <taxon>Streptophyta</taxon>
        <taxon>Embryophyta</taxon>
        <taxon>Tracheophyta</taxon>
        <taxon>Spermatophyta</taxon>
        <taxon>Magnoliopsida</taxon>
        <taxon>eudicotyledons</taxon>
        <taxon>Gunneridae</taxon>
        <taxon>Pentapetalae</taxon>
        <taxon>rosids</taxon>
        <taxon>fabids</taxon>
        <taxon>Fabales</taxon>
        <taxon>Fabaceae</taxon>
        <taxon>Papilionoideae</taxon>
        <taxon>50 kb inversion clade</taxon>
        <taxon>NPAAA clade</taxon>
        <taxon>indigoferoid/millettioid clade</taxon>
        <taxon>Abreae</taxon>
        <taxon>Abrus</taxon>
    </lineage>
</organism>
<dbReference type="Proteomes" id="UP000694853">
    <property type="component" value="Unplaced"/>
</dbReference>
<dbReference type="Gene3D" id="1.50.10.130">
    <property type="entry name" value="Terpene synthase, N-terminal domain"/>
    <property type="match status" value="1"/>
</dbReference>
<gene>
    <name evidence="8" type="primary">LOC113859895</name>
</gene>
<dbReference type="Gene3D" id="1.10.600.10">
    <property type="entry name" value="Farnesyl Diphosphate Synthase"/>
    <property type="match status" value="1"/>
</dbReference>
<evidence type="ECO:0000256" key="2">
    <source>
        <dbReference type="ARBA" id="ARBA00022723"/>
    </source>
</evidence>
<dbReference type="RefSeq" id="XP_027348360.1">
    <property type="nucleotide sequence ID" value="XM_027492559.1"/>
</dbReference>
<evidence type="ECO:0000313" key="7">
    <source>
        <dbReference type="Proteomes" id="UP000694853"/>
    </source>
</evidence>
<reference evidence="8" key="2">
    <citation type="submission" date="2025-08" db="UniProtKB">
        <authorList>
            <consortium name="RefSeq"/>
        </authorList>
    </citation>
    <scope>IDENTIFICATION</scope>
    <source>
        <tissue evidence="8">Young leaves</tissue>
    </source>
</reference>
<dbReference type="InterPro" id="IPR008930">
    <property type="entry name" value="Terpenoid_cyclase/PrenylTrfase"/>
</dbReference>
<dbReference type="InterPro" id="IPR005630">
    <property type="entry name" value="Terpene_synthase_metal-bd"/>
</dbReference>
<evidence type="ECO:0000256" key="4">
    <source>
        <dbReference type="ARBA" id="ARBA00023239"/>
    </source>
</evidence>
<dbReference type="Pfam" id="PF01397">
    <property type="entry name" value="Terpene_synth"/>
    <property type="match status" value="1"/>
</dbReference>
<keyword evidence="7" id="KW-1185">Reference proteome</keyword>
<dbReference type="InterPro" id="IPR036965">
    <property type="entry name" value="Terpene_synth_N_sf"/>
</dbReference>
<dbReference type="InterPro" id="IPR008949">
    <property type="entry name" value="Isoprenoid_synthase_dom_sf"/>
</dbReference>
<dbReference type="SUPFAM" id="SSF48239">
    <property type="entry name" value="Terpenoid cyclases/Protein prenyltransferases"/>
    <property type="match status" value="2"/>
</dbReference>
<dbReference type="Pfam" id="PF03936">
    <property type="entry name" value="Terpene_synth_C"/>
    <property type="match status" value="1"/>
</dbReference>
<accession>A0A8B8KWX0</accession>
<dbReference type="InterPro" id="IPR050148">
    <property type="entry name" value="Terpene_synthase-like"/>
</dbReference>
<dbReference type="FunFam" id="1.10.600.10:FF:000036">
    <property type="entry name" value="cis-abienol synthase, chloroplastic"/>
    <property type="match status" value="1"/>
</dbReference>
<dbReference type="SFLD" id="SFLDG01014">
    <property type="entry name" value="Terpene_Cyclase_Like_1_N-term"/>
    <property type="match status" value="1"/>
</dbReference>
<name>A0A8B8KWX0_ABRPR</name>
<dbReference type="GO" id="GO:0016102">
    <property type="term" value="P:diterpenoid biosynthetic process"/>
    <property type="evidence" value="ECO:0007669"/>
    <property type="project" value="TreeGrafter"/>
</dbReference>
<comment type="cofactor">
    <cofactor evidence="1">
        <name>Mg(2+)</name>
        <dbReference type="ChEBI" id="CHEBI:18420"/>
    </cofactor>
</comment>
<feature type="domain" description="Terpene synthase metal-binding" evidence="6">
    <location>
        <begin position="483"/>
        <end position="713"/>
    </location>
</feature>
<dbReference type="OrthoDB" id="2343925at2759"/>
<dbReference type="SUPFAM" id="SSF48576">
    <property type="entry name" value="Terpenoid synthases"/>
    <property type="match status" value="1"/>
</dbReference>
<protein>
    <submittedName>
        <fullName evidence="8">(E,E)-geranyllinalool synthase-like</fullName>
    </submittedName>
</protein>
<evidence type="ECO:0000313" key="8">
    <source>
        <dbReference type="RefSeq" id="XP_027348360.1"/>
    </source>
</evidence>
<dbReference type="InterPro" id="IPR001906">
    <property type="entry name" value="Terpene_synth_N"/>
</dbReference>
<keyword evidence="2" id="KW-0479">Metal-binding</keyword>
<dbReference type="Gene3D" id="1.50.10.160">
    <property type="match status" value="1"/>
</dbReference>
<evidence type="ECO:0000259" key="5">
    <source>
        <dbReference type="Pfam" id="PF01397"/>
    </source>
</evidence>
<dbReference type="GO" id="GO:0010333">
    <property type="term" value="F:terpene synthase activity"/>
    <property type="evidence" value="ECO:0007669"/>
    <property type="project" value="InterPro"/>
</dbReference>
<dbReference type="AlphaFoldDB" id="A0A8B8KWX0"/>
<dbReference type="PANTHER" id="PTHR31739">
    <property type="entry name" value="ENT-COPALYL DIPHOSPHATE SYNTHASE, CHLOROPLASTIC"/>
    <property type="match status" value="1"/>
</dbReference>
<evidence type="ECO:0000259" key="6">
    <source>
        <dbReference type="Pfam" id="PF03936"/>
    </source>
</evidence>
<evidence type="ECO:0000256" key="3">
    <source>
        <dbReference type="ARBA" id="ARBA00022842"/>
    </source>
</evidence>
<evidence type="ECO:0000256" key="1">
    <source>
        <dbReference type="ARBA" id="ARBA00001946"/>
    </source>
</evidence>
<feature type="domain" description="Terpene synthase N-terminal" evidence="5">
    <location>
        <begin position="211"/>
        <end position="407"/>
    </location>
</feature>
<dbReference type="PANTHER" id="PTHR31739:SF25">
    <property type="entry name" value="(E,E)-GERANYLLINALOOL SYNTHASE"/>
    <property type="match status" value="1"/>
</dbReference>
<reference evidence="7" key="1">
    <citation type="journal article" date="2019" name="Toxins">
        <title>Detection of Abrin-Like and Prepropulchellin-Like Toxin Genes and Transcripts Using Whole Genome Sequencing and Full-Length Transcript Sequencing of Abrus precatorius.</title>
        <authorList>
            <person name="Hovde B.T."/>
            <person name="Daligault H.E."/>
            <person name="Hanschen E.R."/>
            <person name="Kunde Y.A."/>
            <person name="Johnson M.B."/>
            <person name="Starkenburg S.R."/>
            <person name="Johnson S.L."/>
        </authorList>
    </citation>
    <scope>NUCLEOTIDE SEQUENCE [LARGE SCALE GENOMIC DNA]</scope>
</reference>
<dbReference type="GO" id="GO:0000287">
    <property type="term" value="F:magnesium ion binding"/>
    <property type="evidence" value="ECO:0007669"/>
    <property type="project" value="InterPro"/>
</dbReference>
<keyword evidence="3" id="KW-0460">Magnesium</keyword>
<dbReference type="GeneID" id="113859895"/>
<proteinExistence type="predicted"/>
<dbReference type="KEGG" id="aprc:113859895"/>
<dbReference type="FunFam" id="1.50.10.130:FF:000002">
    <property type="entry name" value="Ent-copalyl diphosphate synthase, chloroplastic"/>
    <property type="match status" value="1"/>
</dbReference>
<sequence length="839" mass="96270">METPLISSLRISVEKTKGKLFASSFDPYSFVCPSAYDTAWLAMIPHTHNPFQPMFKNCLDWILNNQNQEGFWGECDAFGKPTLESLPATLASMIALKKWNTGAIVIDRGLEFIEANTEKLLKEMDNDFPRWFTIVFPAMVELSKSVGLEIVFPDTVTERVSNIFRDQQNLLDKEELVGQHCFPTLLLYLEALPPSYAVSEEYICSALGDDGSLFQSPSATAKAFMATGKIECLAYLQSIIQRCPNGVPQTYPLDEDLIRLCMVNQLRRLGLAEHFVEEIEEMLTKVYRNYVDQLAWKKPTNMVTAQLHKDSLAFQLLRMHGYRVSPSLSFGWFLENEEIRGQVEKEPELFSTTMLNVYRASCIMFCGEYELEEAESFSRNLLQKWSVAKTDESHVKLSRFRKLVERELNIPWLARLDHLDHRTWIEESEANFLWKGKTSHARISYFHNADLLDLAIHNYEFKQSIYKNELEELKSWSQNNGLANMGFGREKTTYCYYAVAAATTIPHDSYIRTLVAKIAILITVADDFFDMKGSRSELEGLTDAVKRWDSKGLSSHSKVIFDALDNLVSEAGRKYLEQGGTHDIKNTLQDLWYEAFVSWLMEEKWKENGHTPSTDDYLNIGMISIAAHTIVLPASCFLKPALPYEKLKPDQYETITKLLMVICRLLNDIQSYEKEIEEGKLNFLLLKLKREPNFVMEDAVDFVRGIIDKKQKEFLQQVLVDGESNLPKPSKLLHLTCLKVFQMFFNSSNAFDSNTQLLEDINKAIYLPLSRNINTPKILSLHNSRPKMKRTSMQKFQFSWSFKPKNSISFFVHQVSPPPSRNGSGMIPVNPKALFPAFT</sequence>